<evidence type="ECO:0000313" key="2">
    <source>
        <dbReference type="EMBL" id="KAF9595669.1"/>
    </source>
</evidence>
<dbReference type="AlphaFoldDB" id="A0A835HBZ6"/>
<gene>
    <name evidence="2" type="ORF">IFM89_002051</name>
</gene>
<keyword evidence="1" id="KW-0732">Signal</keyword>
<reference evidence="2 3" key="1">
    <citation type="submission" date="2020-10" db="EMBL/GenBank/DDBJ databases">
        <title>The Coptis chinensis genome and diversification of protoberbering-type alkaloids.</title>
        <authorList>
            <person name="Wang B."/>
            <person name="Shu S."/>
            <person name="Song C."/>
            <person name="Liu Y."/>
        </authorList>
    </citation>
    <scope>NUCLEOTIDE SEQUENCE [LARGE SCALE GENOMIC DNA]</scope>
    <source>
        <strain evidence="2">HL-2020</strain>
        <tissue evidence="2">Leaf</tissue>
    </source>
</reference>
<name>A0A835HBZ6_9MAGN</name>
<dbReference type="OrthoDB" id="657470at2759"/>
<accession>A0A835HBZ6</accession>
<proteinExistence type="predicted"/>
<dbReference type="PANTHER" id="PTHR47070">
    <property type="entry name" value="HYDROXYPROLINE-RICH GLYCOPROTEIN-LIKE"/>
    <property type="match status" value="1"/>
</dbReference>
<dbReference type="Proteomes" id="UP000631114">
    <property type="component" value="Unassembled WGS sequence"/>
</dbReference>
<evidence type="ECO:0000313" key="3">
    <source>
        <dbReference type="Proteomes" id="UP000631114"/>
    </source>
</evidence>
<keyword evidence="3" id="KW-1185">Reference proteome</keyword>
<dbReference type="PANTHER" id="PTHR47070:SF2">
    <property type="entry name" value="OS06G0206100 PROTEIN"/>
    <property type="match status" value="1"/>
</dbReference>
<organism evidence="2 3">
    <name type="scientific">Coptis chinensis</name>
    <dbReference type="NCBI Taxonomy" id="261450"/>
    <lineage>
        <taxon>Eukaryota</taxon>
        <taxon>Viridiplantae</taxon>
        <taxon>Streptophyta</taxon>
        <taxon>Embryophyta</taxon>
        <taxon>Tracheophyta</taxon>
        <taxon>Spermatophyta</taxon>
        <taxon>Magnoliopsida</taxon>
        <taxon>Ranunculales</taxon>
        <taxon>Ranunculaceae</taxon>
        <taxon>Coptidoideae</taxon>
        <taxon>Coptis</taxon>
    </lineage>
</organism>
<comment type="caution">
    <text evidence="2">The sequence shown here is derived from an EMBL/GenBank/DDBJ whole genome shotgun (WGS) entry which is preliminary data.</text>
</comment>
<feature type="signal peptide" evidence="1">
    <location>
        <begin position="1"/>
        <end position="15"/>
    </location>
</feature>
<protein>
    <submittedName>
        <fullName evidence="2">Uncharacterized protein</fullName>
    </submittedName>
</protein>
<feature type="chain" id="PRO_5032740170" evidence="1">
    <location>
        <begin position="16"/>
        <end position="170"/>
    </location>
</feature>
<evidence type="ECO:0000256" key="1">
    <source>
        <dbReference type="SAM" id="SignalP"/>
    </source>
</evidence>
<sequence length="170" mass="18755">MTLLLMILLMSCKQAYDHQTGYEMPFFRPSMDESMRGQGVPSPGEVSKYCAPSIHMWQTAYLHPQLQCFNSNQFLDCIHKFMSLISQISCRARRFLSPVYVPSMGVPGYSNNPAYPHPSNGNGYLLMPGGSSHLAPGGLKYGASQYKPIPTGTPTRFGSYSNPAGYTLNA</sequence>
<dbReference type="EMBL" id="JADFTS010000007">
    <property type="protein sequence ID" value="KAF9595669.1"/>
    <property type="molecule type" value="Genomic_DNA"/>
</dbReference>